<name>A0ABR8H2U7_9CYAN</name>
<dbReference type="RefSeq" id="WP_190910016.1">
    <property type="nucleotide sequence ID" value="NZ_JACJTA010000174.1"/>
</dbReference>
<proteinExistence type="predicted"/>
<evidence type="ECO:0000313" key="2">
    <source>
        <dbReference type="EMBL" id="MBD2609576.1"/>
    </source>
</evidence>
<evidence type="ECO:0000313" key="3">
    <source>
        <dbReference type="Proteomes" id="UP000660380"/>
    </source>
</evidence>
<keyword evidence="3" id="KW-1185">Reference proteome</keyword>
<evidence type="ECO:0000256" key="1">
    <source>
        <dbReference type="SAM" id="MobiDB-lite"/>
    </source>
</evidence>
<feature type="compositionally biased region" description="Basic and acidic residues" evidence="1">
    <location>
        <begin position="42"/>
        <end position="59"/>
    </location>
</feature>
<sequence length="84" mass="10041">MRLTPAICQQLDMHERTAWRLTTERKAIDIRSLANKMTMPAVKERNPNDEREIQQRKAEIEAIPPEDWLRMGDEYMYAKKHDDD</sequence>
<reference evidence="2 3" key="1">
    <citation type="journal article" date="2020" name="ISME J.">
        <title>Comparative genomics reveals insights into cyanobacterial evolution and habitat adaptation.</title>
        <authorList>
            <person name="Chen M.Y."/>
            <person name="Teng W.K."/>
            <person name="Zhao L."/>
            <person name="Hu C.X."/>
            <person name="Zhou Y.K."/>
            <person name="Han B.P."/>
            <person name="Song L.R."/>
            <person name="Shu W.S."/>
        </authorList>
    </citation>
    <scope>NUCLEOTIDE SEQUENCE [LARGE SCALE GENOMIC DNA]</scope>
    <source>
        <strain evidence="2 3">FACHB-248</strain>
    </source>
</reference>
<organism evidence="2 3">
    <name type="scientific">Scytonema hofmannii FACHB-248</name>
    <dbReference type="NCBI Taxonomy" id="1842502"/>
    <lineage>
        <taxon>Bacteria</taxon>
        <taxon>Bacillati</taxon>
        <taxon>Cyanobacteriota</taxon>
        <taxon>Cyanophyceae</taxon>
        <taxon>Nostocales</taxon>
        <taxon>Scytonemataceae</taxon>
        <taxon>Scytonema</taxon>
    </lineage>
</organism>
<feature type="region of interest" description="Disordered" evidence="1">
    <location>
        <begin position="38"/>
        <end position="59"/>
    </location>
</feature>
<accession>A0ABR8H2U7</accession>
<dbReference type="EMBL" id="JACJTA010000174">
    <property type="protein sequence ID" value="MBD2609576.1"/>
    <property type="molecule type" value="Genomic_DNA"/>
</dbReference>
<comment type="caution">
    <text evidence="2">The sequence shown here is derived from an EMBL/GenBank/DDBJ whole genome shotgun (WGS) entry which is preliminary data.</text>
</comment>
<protein>
    <submittedName>
        <fullName evidence="2">Uncharacterized protein</fullName>
    </submittedName>
</protein>
<gene>
    <name evidence="2" type="ORF">H6G81_35080</name>
</gene>
<dbReference type="Proteomes" id="UP000660380">
    <property type="component" value="Unassembled WGS sequence"/>
</dbReference>